<protein>
    <submittedName>
        <fullName evidence="5">Metallophosphoesterase</fullName>
    </submittedName>
</protein>
<evidence type="ECO:0000256" key="1">
    <source>
        <dbReference type="ARBA" id="ARBA00022801"/>
    </source>
</evidence>
<keyword evidence="1" id="KW-0378">Hydrolase</keyword>
<keyword evidence="6" id="KW-1185">Reference proteome</keyword>
<evidence type="ECO:0000259" key="4">
    <source>
        <dbReference type="Pfam" id="PF19272"/>
    </source>
</evidence>
<dbReference type="Pfam" id="PF19272">
    <property type="entry name" value="ASMase_C"/>
    <property type="match status" value="1"/>
</dbReference>
<sequence>MWSFAKALLAGLGLILLPVTASAADPSGSFGVVSDIHFDPFQPPQLARDLRTIDTGRWSEQFSRFPAEPASQWGSDTNFVLLQSALGAIAERLADVDFVIYPGDLLSHSFETDAASAFDVAVGSVEQRRFAERTARFVIASLTGALPDKPLIVALGNTDSECGDYEIEPGGEFLAETAEFVRNAAGSERVAADFNESYRAGGYYALRHPTVENGVILVLNDILWSRKYANRCGGNGQDAARLQLQWLRSKLAEQAANDAIVWIVHHIPWGIDAYSTLHSKARNCRAGIVPFLREDVTGDLVDLLRSHAGRMEMNFSGHIHSDDFRLLLDKDGQAVAVDKIVPAISPVFGQNPGFQLFTYDVRSGKPLDYVTYYLSNLSSLSSTVAGDWRQEYVFSEAYGETEFSVQAVARVWKDLARPGLVRDAYRRDYNQRHKPLSTADLPAYACAIANLDVESFAQCHCAP</sequence>
<name>A0AAE2ZNB7_9HYPH</name>
<dbReference type="SUPFAM" id="SSF56300">
    <property type="entry name" value="Metallo-dependent phosphatases"/>
    <property type="match status" value="1"/>
</dbReference>
<comment type="caution">
    <text evidence="5">The sequence shown here is derived from an EMBL/GenBank/DDBJ whole genome shotgun (WGS) entry which is preliminary data.</text>
</comment>
<organism evidence="5 6">
    <name type="scientific">Flavimaribacter sediminis</name>
    <dbReference type="NCBI Taxonomy" id="2865987"/>
    <lineage>
        <taxon>Bacteria</taxon>
        <taxon>Pseudomonadati</taxon>
        <taxon>Pseudomonadota</taxon>
        <taxon>Alphaproteobacteria</taxon>
        <taxon>Hyphomicrobiales</taxon>
        <taxon>Rhizobiaceae</taxon>
        <taxon>Flavimaribacter</taxon>
    </lineage>
</organism>
<dbReference type="EMBL" id="JAICBX010000005">
    <property type="protein sequence ID" value="MBW8640084.1"/>
    <property type="molecule type" value="Genomic_DNA"/>
</dbReference>
<proteinExistence type="predicted"/>
<evidence type="ECO:0000256" key="3">
    <source>
        <dbReference type="SAM" id="SignalP"/>
    </source>
</evidence>
<feature type="domain" description="Sphingomyelin phosphodiesterase C-terminal" evidence="4">
    <location>
        <begin position="348"/>
        <end position="459"/>
    </location>
</feature>
<dbReference type="GO" id="GO:0016787">
    <property type="term" value="F:hydrolase activity"/>
    <property type="evidence" value="ECO:0007669"/>
    <property type="project" value="UniProtKB-KW"/>
</dbReference>
<dbReference type="Proteomes" id="UP001196509">
    <property type="component" value="Unassembled WGS sequence"/>
</dbReference>
<dbReference type="RefSeq" id="WP_220230802.1">
    <property type="nucleotide sequence ID" value="NZ_JAICBX010000005.1"/>
</dbReference>
<reference evidence="5" key="1">
    <citation type="submission" date="2021-08" db="EMBL/GenBank/DDBJ databases">
        <title>Hoeflea bacterium WL0058 sp. nov., isolated from the sediment.</title>
        <authorList>
            <person name="Wang L."/>
            <person name="Zhang D."/>
        </authorList>
    </citation>
    <scope>NUCLEOTIDE SEQUENCE</scope>
    <source>
        <strain evidence="5">WL0058</strain>
    </source>
</reference>
<evidence type="ECO:0000256" key="2">
    <source>
        <dbReference type="ARBA" id="ARBA00023180"/>
    </source>
</evidence>
<dbReference type="InterPro" id="IPR045473">
    <property type="entry name" value="ASM_C"/>
</dbReference>
<dbReference type="Gene3D" id="3.60.21.10">
    <property type="match status" value="1"/>
</dbReference>
<keyword evidence="2" id="KW-0325">Glycoprotein</keyword>
<accession>A0AAE2ZNB7</accession>
<dbReference type="InterPro" id="IPR029052">
    <property type="entry name" value="Metallo-depent_PP-like"/>
</dbReference>
<evidence type="ECO:0000313" key="6">
    <source>
        <dbReference type="Proteomes" id="UP001196509"/>
    </source>
</evidence>
<keyword evidence="3" id="KW-0732">Signal</keyword>
<feature type="chain" id="PRO_5042062731" evidence="3">
    <location>
        <begin position="24"/>
        <end position="463"/>
    </location>
</feature>
<feature type="signal peptide" evidence="3">
    <location>
        <begin position="1"/>
        <end position="23"/>
    </location>
</feature>
<evidence type="ECO:0000313" key="5">
    <source>
        <dbReference type="EMBL" id="MBW8640084.1"/>
    </source>
</evidence>
<dbReference type="PANTHER" id="PTHR10340">
    <property type="entry name" value="SPHINGOMYELIN PHOSPHODIESTERASE"/>
    <property type="match status" value="1"/>
</dbReference>
<gene>
    <name evidence="5" type="ORF">K1W69_23015</name>
</gene>
<dbReference type="PANTHER" id="PTHR10340:SF57">
    <property type="entry name" value="METALLOPHOS DOMAIN-CONTAINING PROTEIN"/>
    <property type="match status" value="1"/>
</dbReference>
<dbReference type="AlphaFoldDB" id="A0AAE2ZNB7"/>